<protein>
    <submittedName>
        <fullName evidence="7">AcrR family transcriptional regulator</fullName>
    </submittedName>
</protein>
<evidence type="ECO:0000256" key="2">
    <source>
        <dbReference type="ARBA" id="ARBA00023125"/>
    </source>
</evidence>
<dbReference type="Proteomes" id="UP000555564">
    <property type="component" value="Unassembled WGS sequence"/>
</dbReference>
<dbReference type="SUPFAM" id="SSF46689">
    <property type="entry name" value="Homeodomain-like"/>
    <property type="match status" value="1"/>
</dbReference>
<dbReference type="GO" id="GO:0003700">
    <property type="term" value="F:DNA-binding transcription factor activity"/>
    <property type="evidence" value="ECO:0007669"/>
    <property type="project" value="TreeGrafter"/>
</dbReference>
<keyword evidence="3" id="KW-0804">Transcription</keyword>
<dbReference type="Pfam" id="PF00440">
    <property type="entry name" value="TetR_N"/>
    <property type="match status" value="1"/>
</dbReference>
<feature type="domain" description="HTH tetR-type" evidence="6">
    <location>
        <begin position="36"/>
        <end position="96"/>
    </location>
</feature>
<gene>
    <name evidence="7" type="ORF">BJ992_001168</name>
</gene>
<keyword evidence="8" id="KW-1185">Reference proteome</keyword>
<dbReference type="PANTHER" id="PTHR30055">
    <property type="entry name" value="HTH-TYPE TRANSCRIPTIONAL REGULATOR RUTR"/>
    <property type="match status" value="1"/>
</dbReference>
<comment type="caution">
    <text evidence="7">The sequence shown here is derived from an EMBL/GenBank/DDBJ whole genome shotgun (WGS) entry which is preliminary data.</text>
</comment>
<evidence type="ECO:0000313" key="8">
    <source>
        <dbReference type="Proteomes" id="UP000555564"/>
    </source>
</evidence>
<dbReference type="Gene3D" id="1.10.357.10">
    <property type="entry name" value="Tetracycline Repressor, domain 2"/>
    <property type="match status" value="1"/>
</dbReference>
<dbReference type="RefSeq" id="WP_184978907.1">
    <property type="nucleotide sequence ID" value="NZ_BAAALO010000025.1"/>
</dbReference>
<evidence type="ECO:0000256" key="1">
    <source>
        <dbReference type="ARBA" id="ARBA00023015"/>
    </source>
</evidence>
<evidence type="ECO:0000256" key="5">
    <source>
        <dbReference type="SAM" id="MobiDB-lite"/>
    </source>
</evidence>
<dbReference type="InterPro" id="IPR009057">
    <property type="entry name" value="Homeodomain-like_sf"/>
</dbReference>
<name>A0A7X0M515_9ACTN</name>
<sequence>MPSSTSEGPPPGSLPSGLRRAWGIADPAPGRGPKASLSVDVIVDAAVALGDAEGIGGVSLTRVAGRLGVTPNALYRYLDSRDELHLLAAERAIGTPGPLPESPRWQDRTAAWAHALRARYAEHPWLADLAIRLPLAPNALAWFEALLDALRSAPLELADKVRTAVLLDGFVRASAVAARDLATGGAPLDEGHAAMPAMGELLARRGLTQVAEVLASGLYQEPPDRTNDADFRFGLDRIIAGIDALASRPSHGT</sequence>
<dbReference type="Gene3D" id="1.10.10.60">
    <property type="entry name" value="Homeodomain-like"/>
    <property type="match status" value="1"/>
</dbReference>
<evidence type="ECO:0000259" key="6">
    <source>
        <dbReference type="PROSITE" id="PS50977"/>
    </source>
</evidence>
<accession>A0A7X0M515</accession>
<evidence type="ECO:0000256" key="3">
    <source>
        <dbReference type="ARBA" id="ARBA00023163"/>
    </source>
</evidence>
<organism evidence="7 8">
    <name type="scientific">Sphaerisporangium rubeum</name>
    <dbReference type="NCBI Taxonomy" id="321317"/>
    <lineage>
        <taxon>Bacteria</taxon>
        <taxon>Bacillati</taxon>
        <taxon>Actinomycetota</taxon>
        <taxon>Actinomycetes</taxon>
        <taxon>Streptosporangiales</taxon>
        <taxon>Streptosporangiaceae</taxon>
        <taxon>Sphaerisporangium</taxon>
    </lineage>
</organism>
<reference evidence="7 8" key="1">
    <citation type="submission" date="2020-08" db="EMBL/GenBank/DDBJ databases">
        <title>Sequencing the genomes of 1000 actinobacteria strains.</title>
        <authorList>
            <person name="Klenk H.-P."/>
        </authorList>
    </citation>
    <scope>NUCLEOTIDE SEQUENCE [LARGE SCALE GENOMIC DNA]</scope>
    <source>
        <strain evidence="7 8">DSM 44936</strain>
    </source>
</reference>
<dbReference type="InterPro" id="IPR036271">
    <property type="entry name" value="Tet_transcr_reg_TetR-rel_C_sf"/>
</dbReference>
<keyword evidence="1" id="KW-0805">Transcription regulation</keyword>
<dbReference type="InterPro" id="IPR001647">
    <property type="entry name" value="HTH_TetR"/>
</dbReference>
<dbReference type="InterPro" id="IPR050109">
    <property type="entry name" value="HTH-type_TetR-like_transc_reg"/>
</dbReference>
<dbReference type="GO" id="GO:0000976">
    <property type="term" value="F:transcription cis-regulatory region binding"/>
    <property type="evidence" value="ECO:0007669"/>
    <property type="project" value="TreeGrafter"/>
</dbReference>
<dbReference type="SUPFAM" id="SSF48498">
    <property type="entry name" value="Tetracyclin repressor-like, C-terminal domain"/>
    <property type="match status" value="1"/>
</dbReference>
<evidence type="ECO:0000256" key="4">
    <source>
        <dbReference type="PROSITE-ProRule" id="PRU00335"/>
    </source>
</evidence>
<feature type="DNA-binding region" description="H-T-H motif" evidence="4">
    <location>
        <begin position="59"/>
        <end position="78"/>
    </location>
</feature>
<keyword evidence="2 4" id="KW-0238">DNA-binding</keyword>
<evidence type="ECO:0000313" key="7">
    <source>
        <dbReference type="EMBL" id="MBB6471737.1"/>
    </source>
</evidence>
<dbReference type="EMBL" id="JACHIU010000001">
    <property type="protein sequence ID" value="MBB6471737.1"/>
    <property type="molecule type" value="Genomic_DNA"/>
</dbReference>
<dbReference type="Pfam" id="PF02909">
    <property type="entry name" value="TetR_C_1"/>
    <property type="match status" value="1"/>
</dbReference>
<proteinExistence type="predicted"/>
<dbReference type="InterPro" id="IPR004111">
    <property type="entry name" value="Repressor_TetR_C"/>
</dbReference>
<dbReference type="PROSITE" id="PS50977">
    <property type="entry name" value="HTH_TETR_2"/>
    <property type="match status" value="1"/>
</dbReference>
<dbReference type="GO" id="GO:0045892">
    <property type="term" value="P:negative regulation of DNA-templated transcription"/>
    <property type="evidence" value="ECO:0007669"/>
    <property type="project" value="InterPro"/>
</dbReference>
<feature type="region of interest" description="Disordered" evidence="5">
    <location>
        <begin position="1"/>
        <end position="33"/>
    </location>
</feature>
<dbReference type="AlphaFoldDB" id="A0A7X0M515"/>
<dbReference type="PANTHER" id="PTHR30055:SF151">
    <property type="entry name" value="TRANSCRIPTIONAL REGULATORY PROTEIN"/>
    <property type="match status" value="1"/>
</dbReference>